<dbReference type="Pfam" id="PF13813">
    <property type="entry name" value="MBOAT_2"/>
    <property type="match status" value="1"/>
</dbReference>
<dbReference type="PANTHER" id="PTHR31595:SF70">
    <property type="entry name" value="LONG-CHAIN-ALCOHOL O-FATTY-ACYLTRANSFERASE 3-RELATED"/>
    <property type="match status" value="1"/>
</dbReference>
<feature type="transmembrane region" description="Helical" evidence="9">
    <location>
        <begin position="258"/>
        <end position="278"/>
    </location>
</feature>
<sequence>MEIEHYSFIKVWILAIISLCYCYYISSKLPEGIFKLFSLTPIFIFFLYLPLTISTFHLVGISAFFLSWLANFKLLLFCFDQPPLSPPPSNLFHFISLASLPIKPKQKTPSQNKSKPPQRSILFAIKVLLLALLYHCYSYKQNLHKNVVLAMYCVHTYIELELTLALAAIPARAMFGFEIEPQFNEPYLTTSLQDFWGRRWNLMVTSILRPTVYYPIRLISTRLLGSRWASLPAIISVFVVSGLMHELIYYYLTRVAPTWEVTWFFILHGVAVAAEVVVKKVVPEKVRLNPVVSGALALGFVAVTAVWLFFPQLLRNGLDEKTIGEYCKLMDLLKGLLGMCLRSMRSFLFLGLTFWTGSVPAGHVFRWPVEHPTLFVSSLGVCELSPRARFSSKVHKLALLSTLE</sequence>
<comment type="subcellular location">
    <subcellularLocation>
        <location evidence="1">Membrane</location>
        <topology evidence="1">Multi-pass membrane protein</topology>
    </subcellularLocation>
</comment>
<keyword evidence="6" id="KW-0443">Lipid metabolism</keyword>
<organism evidence="11 12">
    <name type="scientific">Gossypium mustelinum</name>
    <name type="common">Cotton</name>
    <name type="synonym">Gossypium caicoense</name>
    <dbReference type="NCBI Taxonomy" id="34275"/>
    <lineage>
        <taxon>Eukaryota</taxon>
        <taxon>Viridiplantae</taxon>
        <taxon>Streptophyta</taxon>
        <taxon>Embryophyta</taxon>
        <taxon>Tracheophyta</taxon>
        <taxon>Spermatophyta</taxon>
        <taxon>Magnoliopsida</taxon>
        <taxon>eudicotyledons</taxon>
        <taxon>Gunneridae</taxon>
        <taxon>Pentapetalae</taxon>
        <taxon>rosids</taxon>
        <taxon>malvids</taxon>
        <taxon>Malvales</taxon>
        <taxon>Malvaceae</taxon>
        <taxon>Malvoideae</taxon>
        <taxon>Gossypium</taxon>
    </lineage>
</organism>
<feature type="domain" description="Wax synthase" evidence="10">
    <location>
        <begin position="180"/>
        <end position="266"/>
    </location>
</feature>
<comment type="similarity">
    <text evidence="2">Belongs to the wax synthase family.</text>
</comment>
<evidence type="ECO:0000256" key="8">
    <source>
        <dbReference type="ARBA" id="ARBA00023315"/>
    </source>
</evidence>
<keyword evidence="7 9" id="KW-0472">Membrane</keyword>
<evidence type="ECO:0000256" key="7">
    <source>
        <dbReference type="ARBA" id="ARBA00023136"/>
    </source>
</evidence>
<evidence type="ECO:0000256" key="5">
    <source>
        <dbReference type="ARBA" id="ARBA00022989"/>
    </source>
</evidence>
<keyword evidence="3" id="KW-0808">Transferase</keyword>
<evidence type="ECO:0000313" key="11">
    <source>
        <dbReference type="EMBL" id="TYJ38722.1"/>
    </source>
</evidence>
<feature type="transmembrane region" description="Helical" evidence="9">
    <location>
        <begin position="290"/>
        <end position="310"/>
    </location>
</feature>
<evidence type="ECO:0000256" key="1">
    <source>
        <dbReference type="ARBA" id="ARBA00004141"/>
    </source>
</evidence>
<dbReference type="GO" id="GO:0006629">
    <property type="term" value="P:lipid metabolic process"/>
    <property type="evidence" value="ECO:0007669"/>
    <property type="project" value="UniProtKB-KW"/>
</dbReference>
<feature type="transmembrane region" description="Helical" evidence="9">
    <location>
        <begin position="120"/>
        <end position="137"/>
    </location>
</feature>
<accession>A0A5D2ZJL4</accession>
<gene>
    <name evidence="11" type="ORF">E1A91_A04G012300v1</name>
</gene>
<keyword evidence="5 9" id="KW-1133">Transmembrane helix</keyword>
<proteinExistence type="inferred from homology"/>
<dbReference type="EMBL" id="CM017639">
    <property type="protein sequence ID" value="TYJ38722.1"/>
    <property type="molecule type" value="Genomic_DNA"/>
</dbReference>
<dbReference type="AlphaFoldDB" id="A0A5D2ZJL4"/>
<keyword evidence="4 9" id="KW-0812">Transmembrane</keyword>
<dbReference type="PIRSF" id="PIRSF037006">
    <property type="entry name" value="Wax_synthase"/>
    <property type="match status" value="1"/>
</dbReference>
<reference evidence="11 12" key="1">
    <citation type="submission" date="2019-07" db="EMBL/GenBank/DDBJ databases">
        <title>WGS assembly of Gossypium mustelinum.</title>
        <authorList>
            <person name="Chen Z.J."/>
            <person name="Sreedasyam A."/>
            <person name="Ando A."/>
            <person name="Song Q."/>
            <person name="De L."/>
            <person name="Hulse-Kemp A."/>
            <person name="Ding M."/>
            <person name="Ye W."/>
            <person name="Kirkbride R."/>
            <person name="Jenkins J."/>
            <person name="Plott C."/>
            <person name="Lovell J."/>
            <person name="Lin Y.-M."/>
            <person name="Vaughn R."/>
            <person name="Liu B."/>
            <person name="Li W."/>
            <person name="Simpson S."/>
            <person name="Scheffler B."/>
            <person name="Saski C."/>
            <person name="Grover C."/>
            <person name="Hu G."/>
            <person name="Conover J."/>
            <person name="Carlson J."/>
            <person name="Shu S."/>
            <person name="Boston L."/>
            <person name="Williams M."/>
            <person name="Peterson D."/>
            <person name="Mcgee K."/>
            <person name="Jones D."/>
            <person name="Wendel J."/>
            <person name="Stelly D."/>
            <person name="Grimwood J."/>
            <person name="Schmutz J."/>
        </authorList>
    </citation>
    <scope>NUCLEOTIDE SEQUENCE [LARGE SCALE GENOMIC DNA]</scope>
    <source>
        <strain evidence="11">1408120.09</strain>
    </source>
</reference>
<dbReference type="GO" id="GO:0016020">
    <property type="term" value="C:membrane"/>
    <property type="evidence" value="ECO:0007669"/>
    <property type="project" value="UniProtKB-SubCell"/>
</dbReference>
<keyword evidence="12" id="KW-1185">Reference proteome</keyword>
<dbReference type="InterPro" id="IPR032805">
    <property type="entry name" value="Wax_synthase_dom"/>
</dbReference>
<evidence type="ECO:0000313" key="12">
    <source>
        <dbReference type="Proteomes" id="UP000323597"/>
    </source>
</evidence>
<evidence type="ECO:0000256" key="4">
    <source>
        <dbReference type="ARBA" id="ARBA00022692"/>
    </source>
</evidence>
<dbReference type="InterPro" id="IPR017088">
    <property type="entry name" value="Wax_synthase_Magnoliopsida"/>
</dbReference>
<evidence type="ECO:0000256" key="9">
    <source>
        <dbReference type="SAM" id="Phobius"/>
    </source>
</evidence>
<keyword evidence="8" id="KW-0012">Acyltransferase</keyword>
<protein>
    <recommendedName>
        <fullName evidence="10">Wax synthase domain-containing protein</fullName>
    </recommendedName>
</protein>
<dbReference type="Proteomes" id="UP000323597">
    <property type="component" value="Chromosome A04"/>
</dbReference>
<name>A0A5D2ZJL4_GOSMU</name>
<dbReference type="GO" id="GO:0008374">
    <property type="term" value="F:O-acyltransferase activity"/>
    <property type="evidence" value="ECO:0007669"/>
    <property type="project" value="InterPro"/>
</dbReference>
<dbReference type="PANTHER" id="PTHR31595">
    <property type="entry name" value="LONG-CHAIN-ALCOHOL O-FATTY-ACYLTRANSFERASE 3-RELATED"/>
    <property type="match status" value="1"/>
</dbReference>
<evidence type="ECO:0000256" key="6">
    <source>
        <dbReference type="ARBA" id="ARBA00023098"/>
    </source>
</evidence>
<evidence type="ECO:0000256" key="2">
    <source>
        <dbReference type="ARBA" id="ARBA00007282"/>
    </source>
</evidence>
<evidence type="ECO:0000259" key="10">
    <source>
        <dbReference type="Pfam" id="PF13813"/>
    </source>
</evidence>
<feature type="transmembrane region" description="Helical" evidence="9">
    <location>
        <begin position="7"/>
        <end position="26"/>
    </location>
</feature>
<evidence type="ECO:0000256" key="3">
    <source>
        <dbReference type="ARBA" id="ARBA00022679"/>
    </source>
</evidence>
<dbReference type="InterPro" id="IPR044851">
    <property type="entry name" value="Wax_synthase"/>
</dbReference>
<feature type="transmembrane region" description="Helical" evidence="9">
    <location>
        <begin position="149"/>
        <end position="175"/>
    </location>
</feature>
<feature type="transmembrane region" description="Helical" evidence="9">
    <location>
        <begin position="228"/>
        <end position="252"/>
    </location>
</feature>